<dbReference type="AlphaFoldDB" id="Q9KIK2"/>
<proteinExistence type="predicted"/>
<reference evidence="2" key="2">
    <citation type="submission" date="2004-04" db="EMBL/GenBank/DDBJ databases">
        <authorList>
            <person name="Tsiamis G."/>
            <person name="Mansfield J.W."/>
        </authorList>
    </citation>
    <scope>NUCLEOTIDE SEQUENCE</scope>
    <source>
        <strain evidence="2">1449B</strain>
        <plasmid evidence="2">pAV520</plasmid>
    </source>
</reference>
<keyword evidence="2" id="KW-0614">Plasmid</keyword>
<evidence type="ECO:0000313" key="2">
    <source>
        <dbReference type="EMBL" id="AAV68734.1"/>
    </source>
</evidence>
<organism evidence="1">
    <name type="scientific">Pseudomonas savastanoi pv. phaseolicola</name>
    <name type="common">Pseudomonas syringae pv. phaseolicola</name>
    <dbReference type="NCBI Taxonomy" id="319"/>
    <lineage>
        <taxon>Bacteria</taxon>
        <taxon>Pseudomonadati</taxon>
        <taxon>Pseudomonadota</taxon>
        <taxon>Gammaproteobacteria</taxon>
        <taxon>Pseudomonadales</taxon>
        <taxon>Pseudomonadaceae</taxon>
        <taxon>Pseudomonas</taxon>
    </lineage>
</organism>
<protein>
    <submittedName>
        <fullName evidence="1">Putative transposase</fullName>
    </submittedName>
</protein>
<name>Q9KIK2_PSESH</name>
<evidence type="ECO:0000313" key="1">
    <source>
        <dbReference type="EMBL" id="AAF67150.1"/>
    </source>
</evidence>
<reference evidence="1" key="1">
    <citation type="journal article" date="2000" name="EMBO J.">
        <title>Cultivar-specific avirulence and virulence functions assigned to avrPphF in Pseudomonas syringae pv. phaseolicola, the cause of bean halo-blight disease.</title>
        <authorList>
            <person name="Tsiamis G."/>
            <person name="Mansfield J.W."/>
            <person name="Hockenhull R."/>
            <person name="Jackson R.W."/>
            <person name="Sesma A."/>
            <person name="Athanassopoulos E."/>
            <person name="Bennett M.A."/>
            <person name="Stevens C."/>
            <person name="Vivian A."/>
            <person name="Taylor J.D."/>
            <person name="Murillo J."/>
        </authorList>
    </citation>
    <scope>NUCLEOTIDE SEQUENCE</scope>
    <source>
        <strain evidence="2">1449B</strain>
        <plasmid evidence="2">pAV520</plasmid>
    </source>
</reference>
<sequence>MSELLEHTSHIEDRLVELDRAINQIAREDDRSRRLLQLAWGWLDHCKRFSGQYWRWARLQKRSPSGCLARFDAKPVQ</sequence>
<geneLocation type="plasmid" evidence="2">
    <name>pAV520</name>
</geneLocation>
<dbReference type="EMBL" id="AY603426">
    <property type="protein sequence ID" value="AAV68734.1"/>
    <property type="molecule type" value="Genomic_DNA"/>
</dbReference>
<accession>Q9KIK2</accession>
<dbReference type="EMBL" id="AF231452">
    <property type="protein sequence ID" value="AAF67150.1"/>
    <property type="molecule type" value="Genomic_DNA"/>
</dbReference>